<reference evidence="7 8" key="1">
    <citation type="submission" date="2020-08" db="EMBL/GenBank/DDBJ databases">
        <title>Genomic Encyclopedia of Type Strains, Phase IV (KMG-IV): sequencing the most valuable type-strain genomes for metagenomic binning, comparative biology and taxonomic classification.</title>
        <authorList>
            <person name="Goeker M."/>
        </authorList>
    </citation>
    <scope>NUCLEOTIDE SEQUENCE [LARGE SCALE GENOMIC DNA]</scope>
    <source>
        <strain evidence="7 8">DSM 19979</strain>
    </source>
</reference>
<organism evidence="7 8">
    <name type="scientific">Roseococcus suduntuyensis</name>
    <dbReference type="NCBI Taxonomy" id="455361"/>
    <lineage>
        <taxon>Bacteria</taxon>
        <taxon>Pseudomonadati</taxon>
        <taxon>Pseudomonadota</taxon>
        <taxon>Alphaproteobacteria</taxon>
        <taxon>Acetobacterales</taxon>
        <taxon>Roseomonadaceae</taxon>
        <taxon>Roseococcus</taxon>
    </lineage>
</organism>
<evidence type="ECO:0000313" key="7">
    <source>
        <dbReference type="EMBL" id="MBB3900047.1"/>
    </source>
</evidence>
<dbReference type="EMBL" id="JACIDJ010000007">
    <property type="protein sequence ID" value="MBB3900047.1"/>
    <property type="molecule type" value="Genomic_DNA"/>
</dbReference>
<evidence type="ECO:0000256" key="3">
    <source>
        <dbReference type="ARBA" id="ARBA00023004"/>
    </source>
</evidence>
<dbReference type="GO" id="GO:0046872">
    <property type="term" value="F:metal ion binding"/>
    <property type="evidence" value="ECO:0007669"/>
    <property type="project" value="UniProtKB-KW"/>
</dbReference>
<dbReference type="InterPro" id="IPR036909">
    <property type="entry name" value="Cyt_c-like_dom_sf"/>
</dbReference>
<gene>
    <name evidence="7" type="ORF">GGQ83_003514</name>
</gene>
<proteinExistence type="predicted"/>
<keyword evidence="8" id="KW-1185">Reference proteome</keyword>
<dbReference type="GO" id="GO:0009055">
    <property type="term" value="F:electron transfer activity"/>
    <property type="evidence" value="ECO:0007669"/>
    <property type="project" value="InterPro"/>
</dbReference>
<feature type="domain" description="Cytochrome c" evidence="6">
    <location>
        <begin position="29"/>
        <end position="108"/>
    </location>
</feature>
<dbReference type="InterPro" id="IPR009056">
    <property type="entry name" value="Cyt_c-like_dom"/>
</dbReference>
<dbReference type="RefSeq" id="WP_184386266.1">
    <property type="nucleotide sequence ID" value="NZ_JACIDJ010000007.1"/>
</dbReference>
<dbReference type="InterPro" id="IPR051459">
    <property type="entry name" value="Cytochrome_c-type_DH"/>
</dbReference>
<keyword evidence="3 4" id="KW-0408">Iron</keyword>
<keyword evidence="1 4" id="KW-0349">Heme</keyword>
<dbReference type="Proteomes" id="UP000553193">
    <property type="component" value="Unassembled WGS sequence"/>
</dbReference>
<dbReference type="PANTHER" id="PTHR35008:SF8">
    <property type="entry name" value="ALCOHOL DEHYDROGENASE CYTOCHROME C SUBUNIT"/>
    <property type="match status" value="1"/>
</dbReference>
<dbReference type="Gene3D" id="1.10.760.10">
    <property type="entry name" value="Cytochrome c-like domain"/>
    <property type="match status" value="1"/>
</dbReference>
<evidence type="ECO:0000256" key="4">
    <source>
        <dbReference type="PROSITE-ProRule" id="PRU00433"/>
    </source>
</evidence>
<accession>A0A840AG89</accession>
<dbReference type="SUPFAM" id="SSF46626">
    <property type="entry name" value="Cytochrome c"/>
    <property type="match status" value="1"/>
</dbReference>
<dbReference type="PANTHER" id="PTHR35008">
    <property type="entry name" value="BLL4482 PROTEIN-RELATED"/>
    <property type="match status" value="1"/>
</dbReference>
<feature type="signal peptide" evidence="5">
    <location>
        <begin position="1"/>
        <end position="20"/>
    </location>
</feature>
<evidence type="ECO:0000256" key="2">
    <source>
        <dbReference type="ARBA" id="ARBA00022723"/>
    </source>
</evidence>
<dbReference type="Pfam" id="PF13442">
    <property type="entry name" value="Cytochrome_CBB3"/>
    <property type="match status" value="1"/>
</dbReference>
<evidence type="ECO:0000259" key="6">
    <source>
        <dbReference type="PROSITE" id="PS51007"/>
    </source>
</evidence>
<dbReference type="PROSITE" id="PS51007">
    <property type="entry name" value="CYTC"/>
    <property type="match status" value="1"/>
</dbReference>
<evidence type="ECO:0000256" key="1">
    <source>
        <dbReference type="ARBA" id="ARBA00022617"/>
    </source>
</evidence>
<evidence type="ECO:0000256" key="5">
    <source>
        <dbReference type="SAM" id="SignalP"/>
    </source>
</evidence>
<feature type="chain" id="PRO_5033008856" evidence="5">
    <location>
        <begin position="21"/>
        <end position="128"/>
    </location>
</feature>
<protein>
    <submittedName>
        <fullName evidence="7">Cytochrome c</fullName>
    </submittedName>
</protein>
<keyword evidence="5" id="KW-0732">Signal</keyword>
<name>A0A840AG89_9PROT</name>
<dbReference type="AlphaFoldDB" id="A0A840AG89"/>
<comment type="caution">
    <text evidence="7">The sequence shown here is derived from an EMBL/GenBank/DDBJ whole genome shotgun (WGS) entry which is preliminary data.</text>
</comment>
<dbReference type="GO" id="GO:0020037">
    <property type="term" value="F:heme binding"/>
    <property type="evidence" value="ECO:0007669"/>
    <property type="project" value="InterPro"/>
</dbReference>
<evidence type="ECO:0000313" key="8">
    <source>
        <dbReference type="Proteomes" id="UP000553193"/>
    </source>
</evidence>
<keyword evidence="2 4" id="KW-0479">Metal-binding</keyword>
<sequence>MRFIMLAMPALGGLALIATAAIGQPSLSPQVAEGQRLYAENCAMCHGEDGRRGAGFQTPIWGERTQITKFSTALGLFEYNQMMMPFDDPDRLNDEQKWAITAYMLANHGAIPRDGTLDQRSAASVPIR</sequence>